<dbReference type="InterPro" id="IPR027417">
    <property type="entry name" value="P-loop_NTPase"/>
</dbReference>
<reference evidence="1" key="1">
    <citation type="journal article" date="2014" name="Front. Microbiol.">
        <title>High frequency of phylogenetically diverse reductive dehalogenase-homologous genes in deep subseafloor sedimentary metagenomes.</title>
        <authorList>
            <person name="Kawai M."/>
            <person name="Futagami T."/>
            <person name="Toyoda A."/>
            <person name="Takaki Y."/>
            <person name="Nishi S."/>
            <person name="Hori S."/>
            <person name="Arai W."/>
            <person name="Tsubouchi T."/>
            <person name="Morono Y."/>
            <person name="Uchiyama I."/>
            <person name="Ito T."/>
            <person name="Fujiyama A."/>
            <person name="Inagaki F."/>
            <person name="Takami H."/>
        </authorList>
    </citation>
    <scope>NUCLEOTIDE SEQUENCE</scope>
    <source>
        <strain evidence="1">Expedition CK06-06</strain>
    </source>
</reference>
<gene>
    <name evidence="1" type="ORF">S01H4_59298</name>
</gene>
<dbReference type="SUPFAM" id="SSF52540">
    <property type="entry name" value="P-loop containing nucleoside triphosphate hydrolases"/>
    <property type="match status" value="1"/>
</dbReference>
<dbReference type="AlphaFoldDB" id="X1DQZ3"/>
<name>X1DQZ3_9ZZZZ</name>
<protein>
    <submittedName>
        <fullName evidence="1">Uncharacterized protein</fullName>
    </submittedName>
</protein>
<accession>X1DQZ3</accession>
<evidence type="ECO:0000313" key="1">
    <source>
        <dbReference type="EMBL" id="GAH07399.1"/>
    </source>
</evidence>
<comment type="caution">
    <text evidence="1">The sequence shown here is derived from an EMBL/GenBank/DDBJ whole genome shotgun (WGS) entry which is preliminary data.</text>
</comment>
<proteinExistence type="predicted"/>
<organism evidence="1">
    <name type="scientific">marine sediment metagenome</name>
    <dbReference type="NCBI Taxonomy" id="412755"/>
    <lineage>
        <taxon>unclassified sequences</taxon>
        <taxon>metagenomes</taxon>
        <taxon>ecological metagenomes</taxon>
    </lineage>
</organism>
<dbReference type="Gene3D" id="3.40.50.300">
    <property type="entry name" value="P-loop containing nucleotide triphosphate hydrolases"/>
    <property type="match status" value="1"/>
</dbReference>
<dbReference type="PANTHER" id="PTHR42759:SF1">
    <property type="entry name" value="MAGNESIUM-CHELATASE SUBUNIT CHLD"/>
    <property type="match status" value="1"/>
</dbReference>
<dbReference type="EMBL" id="BART01034755">
    <property type="protein sequence ID" value="GAH07399.1"/>
    <property type="molecule type" value="Genomic_DNA"/>
</dbReference>
<dbReference type="PANTHER" id="PTHR42759">
    <property type="entry name" value="MOXR FAMILY PROTEIN"/>
    <property type="match status" value="1"/>
</dbReference>
<dbReference type="InterPro" id="IPR050764">
    <property type="entry name" value="CbbQ/NirQ/NorQ/GpvN"/>
</dbReference>
<sequence>MNRLSPYAQDILLSLLAEGQVKYFDEVQNISKFSLYATINPQDVGTFELSEPFLDRFGISVQISMPTSHDLQIILKGKDEKYSGYDELVQVPQVLTLDDLMEIWYQVDKIDFTTDANNIIHAIIREFT</sequence>